<evidence type="ECO:0000256" key="1">
    <source>
        <dbReference type="ARBA" id="ARBA00004642"/>
    </source>
</evidence>
<dbReference type="SUPFAM" id="SSF57716">
    <property type="entry name" value="Glucocorticoid receptor-like (DNA-binding domain)"/>
    <property type="match status" value="1"/>
</dbReference>
<evidence type="ECO:0000256" key="7">
    <source>
        <dbReference type="ARBA" id="ARBA00023054"/>
    </source>
</evidence>
<dbReference type="Proteomes" id="UP000078492">
    <property type="component" value="Unassembled WGS sequence"/>
</dbReference>
<keyword evidence="5" id="KW-0862">Zinc</keyword>
<dbReference type="AlphaFoldDB" id="A0A151IW16"/>
<dbReference type="PANTHER" id="PTHR46600">
    <property type="entry name" value="THAP DOMAIN-CONTAINING"/>
    <property type="match status" value="1"/>
</dbReference>
<name>A0A151IW16_9HYME</name>
<keyword evidence="7" id="KW-0175">Coiled coil</keyword>
<evidence type="ECO:0000256" key="9">
    <source>
        <dbReference type="ARBA" id="ARBA00023163"/>
    </source>
</evidence>
<feature type="domain" description="THAP-type" evidence="13">
    <location>
        <begin position="1"/>
        <end position="79"/>
    </location>
</feature>
<reference evidence="14 15" key="1">
    <citation type="submission" date="2015-09" db="EMBL/GenBank/DDBJ databases">
        <title>Trachymyrmex cornetzi WGS genome.</title>
        <authorList>
            <person name="Nygaard S."/>
            <person name="Hu H."/>
            <person name="Boomsma J."/>
            <person name="Zhang G."/>
        </authorList>
    </citation>
    <scope>NUCLEOTIDE SEQUENCE [LARGE SCALE GENOMIC DNA]</scope>
    <source>
        <strain evidence="14">Tcor2-1</strain>
        <tissue evidence="14">Whole body</tissue>
    </source>
</reference>
<organism evidence="14 15">
    <name type="scientific">Trachymyrmex cornetzi</name>
    <dbReference type="NCBI Taxonomy" id="471704"/>
    <lineage>
        <taxon>Eukaryota</taxon>
        <taxon>Metazoa</taxon>
        <taxon>Ecdysozoa</taxon>
        <taxon>Arthropoda</taxon>
        <taxon>Hexapoda</taxon>
        <taxon>Insecta</taxon>
        <taxon>Pterygota</taxon>
        <taxon>Neoptera</taxon>
        <taxon>Endopterygota</taxon>
        <taxon>Hymenoptera</taxon>
        <taxon>Apocrita</taxon>
        <taxon>Aculeata</taxon>
        <taxon>Formicoidea</taxon>
        <taxon>Formicidae</taxon>
        <taxon>Myrmicinae</taxon>
        <taxon>Trachymyrmex</taxon>
    </lineage>
</organism>
<dbReference type="SMART" id="SM00980">
    <property type="entry name" value="THAP"/>
    <property type="match status" value="1"/>
</dbReference>
<dbReference type="GO" id="GO:0005654">
    <property type="term" value="C:nucleoplasm"/>
    <property type="evidence" value="ECO:0007669"/>
    <property type="project" value="UniProtKB-SubCell"/>
</dbReference>
<dbReference type="InterPro" id="IPR026516">
    <property type="entry name" value="THAP1/10"/>
</dbReference>
<evidence type="ECO:0000259" key="13">
    <source>
        <dbReference type="PROSITE" id="PS50950"/>
    </source>
</evidence>
<keyword evidence="9" id="KW-0804">Transcription</keyword>
<accession>A0A151IW16</accession>
<evidence type="ECO:0000256" key="4">
    <source>
        <dbReference type="ARBA" id="ARBA00022771"/>
    </source>
</evidence>
<gene>
    <name evidence="14" type="ORF">ALC57_15878</name>
</gene>
<evidence type="ECO:0000256" key="12">
    <source>
        <dbReference type="PROSITE-ProRule" id="PRU00309"/>
    </source>
</evidence>
<comment type="subcellular location">
    <subcellularLocation>
        <location evidence="1">Nucleus</location>
        <location evidence="1">Nucleoplasm</location>
    </subcellularLocation>
</comment>
<comment type="similarity">
    <text evidence="2">Belongs to the THAP1 family.</text>
</comment>
<evidence type="ECO:0000256" key="8">
    <source>
        <dbReference type="ARBA" id="ARBA00023125"/>
    </source>
</evidence>
<dbReference type="Pfam" id="PF05485">
    <property type="entry name" value="THAP"/>
    <property type="match status" value="1"/>
</dbReference>
<evidence type="ECO:0000256" key="6">
    <source>
        <dbReference type="ARBA" id="ARBA00023015"/>
    </source>
</evidence>
<protein>
    <recommendedName>
        <fullName evidence="13">THAP-type domain-containing protein</fullName>
    </recommendedName>
</protein>
<evidence type="ECO:0000256" key="5">
    <source>
        <dbReference type="ARBA" id="ARBA00022833"/>
    </source>
</evidence>
<keyword evidence="15" id="KW-1185">Reference proteome</keyword>
<proteinExistence type="inferred from homology"/>
<dbReference type="PROSITE" id="PS50950">
    <property type="entry name" value="ZF_THAP"/>
    <property type="match status" value="1"/>
</dbReference>
<keyword evidence="10" id="KW-0539">Nucleus</keyword>
<evidence type="ECO:0000313" key="15">
    <source>
        <dbReference type="Proteomes" id="UP000078492"/>
    </source>
</evidence>
<keyword evidence="11" id="KW-0131">Cell cycle</keyword>
<keyword evidence="4 12" id="KW-0863">Zinc-finger</keyword>
<keyword evidence="6" id="KW-0805">Transcription regulation</keyword>
<dbReference type="GO" id="GO:0043565">
    <property type="term" value="F:sequence-specific DNA binding"/>
    <property type="evidence" value="ECO:0007669"/>
    <property type="project" value="InterPro"/>
</dbReference>
<evidence type="ECO:0000256" key="2">
    <source>
        <dbReference type="ARBA" id="ARBA00006177"/>
    </source>
</evidence>
<evidence type="ECO:0000313" key="14">
    <source>
        <dbReference type="EMBL" id="KYN11984.1"/>
    </source>
</evidence>
<sequence>MGGCTAQFCNNSSKKGYSMKLFPTNPERRALWIKNVGYKSHLIGKNSCLCEVKHFAPDMWEQRVDGMKKLKPNAVPTIFGFFLKKKISVAESANDEVLTKDNDVSDDMKIYMCNIKLLTLQ</sequence>
<keyword evidence="3" id="KW-0479">Metal-binding</keyword>
<evidence type="ECO:0000256" key="11">
    <source>
        <dbReference type="ARBA" id="ARBA00023306"/>
    </source>
</evidence>
<dbReference type="InterPro" id="IPR006612">
    <property type="entry name" value="THAP_Znf"/>
</dbReference>
<evidence type="ECO:0000256" key="10">
    <source>
        <dbReference type="ARBA" id="ARBA00023242"/>
    </source>
</evidence>
<dbReference type="PANTHER" id="PTHR46600:SF1">
    <property type="entry name" value="THAP DOMAIN-CONTAINING PROTEIN 1"/>
    <property type="match status" value="1"/>
</dbReference>
<dbReference type="SMART" id="SM00692">
    <property type="entry name" value="DM3"/>
    <property type="match status" value="1"/>
</dbReference>
<keyword evidence="8 12" id="KW-0238">DNA-binding</keyword>
<evidence type="ECO:0000256" key="3">
    <source>
        <dbReference type="ARBA" id="ARBA00022723"/>
    </source>
</evidence>
<dbReference type="EMBL" id="KQ980881">
    <property type="protein sequence ID" value="KYN11984.1"/>
    <property type="molecule type" value="Genomic_DNA"/>
</dbReference>
<dbReference type="GO" id="GO:0008270">
    <property type="term" value="F:zinc ion binding"/>
    <property type="evidence" value="ECO:0007669"/>
    <property type="project" value="UniProtKB-KW"/>
</dbReference>